<dbReference type="GeneTree" id="ENSGT00940000159169"/>
<dbReference type="GO" id="GO:0004930">
    <property type="term" value="F:G protein-coupled receptor activity"/>
    <property type="evidence" value="ECO:0000318"/>
    <property type="project" value="GO_Central"/>
</dbReference>
<dbReference type="OMA" id="CHANVAR"/>
<dbReference type="Pfam" id="PF22257">
    <property type="entry name" value="GPR128_N"/>
    <property type="match status" value="1"/>
</dbReference>
<dbReference type="InterPro" id="IPR053985">
    <property type="entry name" value="GPR128_GAIN_subdom_A"/>
</dbReference>
<dbReference type="PROSITE" id="PS50221">
    <property type="entry name" value="GAIN_B"/>
    <property type="match status" value="1"/>
</dbReference>
<feature type="transmembrane region" description="Helical" evidence="8">
    <location>
        <begin position="517"/>
        <end position="540"/>
    </location>
</feature>
<dbReference type="Gene3D" id="2.60.220.50">
    <property type="match status" value="1"/>
</dbReference>
<dbReference type="SMART" id="SM00303">
    <property type="entry name" value="GPS"/>
    <property type="match status" value="1"/>
</dbReference>
<dbReference type="InterPro" id="IPR000832">
    <property type="entry name" value="GPCR_2_secretin-like"/>
</dbReference>
<feature type="transmembrane region" description="Helical" evidence="8">
    <location>
        <begin position="482"/>
        <end position="505"/>
    </location>
</feature>
<dbReference type="EMBL" id="AHAT01003491">
    <property type="status" value="NOT_ANNOTATED_CDS"/>
    <property type="molecule type" value="Genomic_DNA"/>
</dbReference>
<dbReference type="EMBL" id="AHAT01003492">
    <property type="status" value="NOT_ANNOTATED_CDS"/>
    <property type="molecule type" value="Genomic_DNA"/>
</dbReference>
<feature type="domain" description="GAIN-B" evidence="9">
    <location>
        <begin position="222"/>
        <end position="375"/>
    </location>
</feature>
<proteinExistence type="predicted"/>
<feature type="transmembrane region" description="Helical" evidence="8">
    <location>
        <begin position="381"/>
        <end position="402"/>
    </location>
</feature>
<feature type="transmembrane region" description="Helical" evidence="8">
    <location>
        <begin position="423"/>
        <end position="443"/>
    </location>
</feature>
<reference evidence="11" key="3">
    <citation type="submission" date="2025-09" db="UniProtKB">
        <authorList>
            <consortium name="Ensembl"/>
        </authorList>
    </citation>
    <scope>IDENTIFICATION</scope>
</reference>
<keyword evidence="3" id="KW-1003">Cell membrane</keyword>
<dbReference type="Proteomes" id="UP000018468">
    <property type="component" value="Linkage group LG17"/>
</dbReference>
<protein>
    <submittedName>
        <fullName evidence="11">Adhesion G protein-coupled receptor G7</fullName>
    </submittedName>
</protein>
<dbReference type="STRING" id="7918.ENSLOCP00000011557"/>
<dbReference type="InterPro" id="IPR057244">
    <property type="entry name" value="GAIN_B"/>
</dbReference>
<dbReference type="InterPro" id="IPR053984">
    <property type="entry name" value="GPR128_N"/>
</dbReference>
<dbReference type="PANTHER" id="PTHR47767:SF1">
    <property type="entry name" value="ADHESION G PROTEIN-COUPLED RECEPTOR G7"/>
    <property type="match status" value="1"/>
</dbReference>
<evidence type="ECO:0000256" key="6">
    <source>
        <dbReference type="ARBA" id="ARBA00023136"/>
    </source>
</evidence>
<dbReference type="PROSITE" id="PS00022">
    <property type="entry name" value="EGF_1"/>
    <property type="match status" value="1"/>
</dbReference>
<dbReference type="Bgee" id="ENSLOCG00000009466">
    <property type="expression patterns" value="Expressed in testis and 4 other cell types or tissues"/>
</dbReference>
<dbReference type="InterPro" id="IPR053066">
    <property type="entry name" value="ADGR_G7"/>
</dbReference>
<evidence type="ECO:0000256" key="7">
    <source>
        <dbReference type="ARBA" id="ARBA00023157"/>
    </source>
</evidence>
<dbReference type="InParanoid" id="W5MT48"/>
<dbReference type="PANTHER" id="PTHR47767">
    <property type="entry name" value="ADHESION G PROTEIN-COUPLED RECEPTOR G7"/>
    <property type="match status" value="1"/>
</dbReference>
<dbReference type="EMBL" id="AHAT01003490">
    <property type="status" value="NOT_ANNOTATED_CDS"/>
    <property type="molecule type" value="Genomic_DNA"/>
</dbReference>
<dbReference type="GO" id="GO:0007186">
    <property type="term" value="P:G protein-coupled receptor signaling pathway"/>
    <property type="evidence" value="ECO:0000318"/>
    <property type="project" value="GO_Central"/>
</dbReference>
<keyword evidence="5 8" id="KW-1133">Transmembrane helix</keyword>
<dbReference type="GO" id="GO:0007166">
    <property type="term" value="P:cell surface receptor signaling pathway"/>
    <property type="evidence" value="ECO:0007669"/>
    <property type="project" value="InterPro"/>
</dbReference>
<dbReference type="GO" id="GO:0005886">
    <property type="term" value="C:plasma membrane"/>
    <property type="evidence" value="ECO:0000318"/>
    <property type="project" value="GO_Central"/>
</dbReference>
<organism evidence="11 12">
    <name type="scientific">Lepisosteus oculatus</name>
    <name type="common">Spotted gar</name>
    <dbReference type="NCBI Taxonomy" id="7918"/>
    <lineage>
        <taxon>Eukaryota</taxon>
        <taxon>Metazoa</taxon>
        <taxon>Chordata</taxon>
        <taxon>Craniata</taxon>
        <taxon>Vertebrata</taxon>
        <taxon>Euteleostomi</taxon>
        <taxon>Actinopterygii</taxon>
        <taxon>Neopterygii</taxon>
        <taxon>Holostei</taxon>
        <taxon>Semionotiformes</taxon>
        <taxon>Lepisosteidae</taxon>
        <taxon>Lepisosteus</taxon>
    </lineage>
</organism>
<evidence type="ECO:0000256" key="3">
    <source>
        <dbReference type="ARBA" id="ARBA00022475"/>
    </source>
</evidence>
<evidence type="ECO:0000259" key="9">
    <source>
        <dbReference type="PROSITE" id="PS50221"/>
    </source>
</evidence>
<dbReference type="PRINTS" id="PR00249">
    <property type="entry name" value="GPCRSECRETIN"/>
</dbReference>
<keyword evidence="7" id="KW-1015">Disulfide bond</keyword>
<dbReference type="Pfam" id="PF00002">
    <property type="entry name" value="7tm_2"/>
    <property type="match status" value="1"/>
</dbReference>
<dbReference type="InterPro" id="IPR000742">
    <property type="entry name" value="EGF"/>
</dbReference>
<evidence type="ECO:0000256" key="2">
    <source>
        <dbReference type="ARBA" id="ARBA00004236"/>
    </source>
</evidence>
<keyword evidence="4 8" id="KW-0812">Transmembrane</keyword>
<keyword evidence="12" id="KW-1185">Reference proteome</keyword>
<name>W5MT48_LEPOC</name>
<reference evidence="11" key="2">
    <citation type="submission" date="2025-08" db="UniProtKB">
        <authorList>
            <consortium name="Ensembl"/>
        </authorList>
    </citation>
    <scope>IDENTIFICATION</scope>
</reference>
<dbReference type="InterPro" id="IPR046338">
    <property type="entry name" value="GAIN_dom_sf"/>
</dbReference>
<dbReference type="Pfam" id="PF22261">
    <property type="entry name" value="GPR128_GAIN_subdom_B"/>
    <property type="match status" value="1"/>
</dbReference>
<sequence length="614" mass="68771">GRYQAGICICPDEWYGDKCEKAFFCNSSVVDSAGETLTFDAIVVGWFGYSKEQCGKGTPNVWTRIRKNVECVVDDFQCAMLENRIYHCEYILNKIQNNQTDLLEIASNTQILTSQPEKLTAQEISNAAEIMRVILNASTTAFTEDIAVFAVTTISQLLNASDAELSSDSVMNNLNSLTKSLEDFSLDQHNISQVVQPNVAVQSLSVTMGSTQGVQFTALTGDTNNLVSNRIELKTNATQLSVNNKTSIDVRIFVNVSAEAKMNGQIGFVLYQNDKFFRSKVYRSTLNISRRVISGSVKGAHVNVFLENVKIVNLVFVQTVPNATLHDHSCVFWDYDQEVWSTAGCTKGTDEFGNLRCQCNHTTNFAVLMTFKHDYKYSAPLQWITFIGCGLSIAGLFLTIVIQIITRCEFSFPRKSRKATPTLLLVSICLSMLIFNIVFISGINNPNANKTSRSSNTSENILLDSDMHIDRDEGPCTAVTALLHYFLLATFTWALLYAIQMYILLVDIFRHPPKHFGLIMTAIGWGFPAVVVAVTLGALYRIENPLNYRQEEFCWLAALDSQGRFDIRKPMLWAFLLPVALILLSNMVILVCVILTLCKNNPALKRYFSLWQLQ</sequence>
<feature type="transmembrane region" description="Helical" evidence="8">
    <location>
        <begin position="571"/>
        <end position="598"/>
    </location>
</feature>
<evidence type="ECO:0000259" key="10">
    <source>
        <dbReference type="PROSITE" id="PS50261"/>
    </source>
</evidence>
<evidence type="ECO:0000256" key="4">
    <source>
        <dbReference type="ARBA" id="ARBA00022692"/>
    </source>
</evidence>
<dbReference type="InterPro" id="IPR017981">
    <property type="entry name" value="GPCR_2-like_7TM"/>
</dbReference>
<dbReference type="Pfam" id="PF01825">
    <property type="entry name" value="GPS"/>
    <property type="match status" value="1"/>
</dbReference>
<reference evidence="12" key="1">
    <citation type="submission" date="2011-12" db="EMBL/GenBank/DDBJ databases">
        <title>The Draft Genome of Lepisosteus oculatus.</title>
        <authorList>
            <consortium name="The Broad Institute Genome Assembly &amp; Analysis Group"/>
            <consortium name="Computational R&amp;D Group"/>
            <consortium name="and Sequencing Platform"/>
            <person name="Di Palma F."/>
            <person name="Alfoldi J."/>
            <person name="Johnson J."/>
            <person name="Berlin A."/>
            <person name="Gnerre S."/>
            <person name="Jaffe D."/>
            <person name="MacCallum I."/>
            <person name="Young S."/>
            <person name="Walker B.J."/>
            <person name="Lander E.S."/>
            <person name="Lindblad-Toh K."/>
        </authorList>
    </citation>
    <scope>NUCLEOTIDE SEQUENCE [LARGE SCALE GENOMIC DNA]</scope>
</reference>
<evidence type="ECO:0000313" key="11">
    <source>
        <dbReference type="Ensembl" id="ENSLOCP00000011557.1"/>
    </source>
</evidence>
<evidence type="ECO:0000256" key="5">
    <source>
        <dbReference type="ARBA" id="ARBA00022989"/>
    </source>
</evidence>
<comment type="subcellular location">
    <subcellularLocation>
        <location evidence="2">Cell membrane</location>
    </subcellularLocation>
    <subcellularLocation>
        <location evidence="1">Membrane</location>
        <topology evidence="1">Multi-pass membrane protein</topology>
    </subcellularLocation>
</comment>
<dbReference type="Gene3D" id="1.20.1070.10">
    <property type="entry name" value="Rhodopsin 7-helix transmembrane proteins"/>
    <property type="match status" value="1"/>
</dbReference>
<dbReference type="InterPro" id="IPR000203">
    <property type="entry name" value="GPS"/>
</dbReference>
<dbReference type="InterPro" id="IPR053986">
    <property type="entry name" value="GPR128_GAIN_subdom_B"/>
</dbReference>
<accession>W5MT48</accession>
<evidence type="ECO:0000256" key="1">
    <source>
        <dbReference type="ARBA" id="ARBA00004141"/>
    </source>
</evidence>
<evidence type="ECO:0000313" key="12">
    <source>
        <dbReference type="Proteomes" id="UP000018468"/>
    </source>
</evidence>
<dbReference type="FunFam" id="1.20.1070.10:FF:001245">
    <property type="entry name" value="Adhesion G protein-coupled receptor G7, tandem duplicate 2"/>
    <property type="match status" value="1"/>
</dbReference>
<dbReference type="HOGENOM" id="CLU_370321_0_0_1"/>
<evidence type="ECO:0000256" key="8">
    <source>
        <dbReference type="SAM" id="Phobius"/>
    </source>
</evidence>
<keyword evidence="6 8" id="KW-0472">Membrane</keyword>
<dbReference type="Ensembl" id="ENSLOCT00000011574.1">
    <property type="protein sequence ID" value="ENSLOCP00000011557.1"/>
    <property type="gene ID" value="ENSLOCG00000009466.1"/>
</dbReference>
<dbReference type="Pfam" id="PF22259">
    <property type="entry name" value="GPR128_GAIN_subdomA"/>
    <property type="match status" value="1"/>
</dbReference>
<dbReference type="PROSITE" id="PS50261">
    <property type="entry name" value="G_PROTEIN_RECEP_F2_4"/>
    <property type="match status" value="1"/>
</dbReference>
<dbReference type="AlphaFoldDB" id="W5MT48"/>
<dbReference type="EMBL" id="AHAT01003493">
    <property type="status" value="NOT_ANNOTATED_CDS"/>
    <property type="molecule type" value="Genomic_DNA"/>
</dbReference>
<dbReference type="eggNOG" id="KOG4193">
    <property type="taxonomic scope" value="Eukaryota"/>
</dbReference>
<feature type="domain" description="G-protein coupled receptors family 2 profile 2" evidence="10">
    <location>
        <begin position="381"/>
        <end position="599"/>
    </location>
</feature>